<reference evidence="1" key="1">
    <citation type="submission" date="2023-06" db="EMBL/GenBank/DDBJ databases">
        <title>Genome-scale phylogeny and comparative genomics of the fungal order Sordariales.</title>
        <authorList>
            <consortium name="Lawrence Berkeley National Laboratory"/>
            <person name="Hensen N."/>
            <person name="Bonometti L."/>
            <person name="Westerberg I."/>
            <person name="Brannstrom I.O."/>
            <person name="Guillou S."/>
            <person name="Cros-Aarteil S."/>
            <person name="Calhoun S."/>
            <person name="Haridas S."/>
            <person name="Kuo A."/>
            <person name="Mondo S."/>
            <person name="Pangilinan J."/>
            <person name="Riley R."/>
            <person name="Labutti K."/>
            <person name="Andreopoulos B."/>
            <person name="Lipzen A."/>
            <person name="Chen C."/>
            <person name="Yanf M."/>
            <person name="Daum C."/>
            <person name="Ng V."/>
            <person name="Clum A."/>
            <person name="Steindorff A."/>
            <person name="Ohm R."/>
            <person name="Martin F."/>
            <person name="Silar P."/>
            <person name="Natvig D."/>
            <person name="Lalanne C."/>
            <person name="Gautier V."/>
            <person name="Ament-Velasquez S.L."/>
            <person name="Kruys A."/>
            <person name="Hutchinson M.I."/>
            <person name="Powell A.J."/>
            <person name="Barry K."/>
            <person name="Miller A.N."/>
            <person name="Grigoriev I.V."/>
            <person name="Debuchy R."/>
            <person name="Gladieux P."/>
            <person name="Thoren M.H."/>
            <person name="Johannesson H."/>
        </authorList>
    </citation>
    <scope>NUCLEOTIDE SEQUENCE</scope>
    <source>
        <strain evidence="1">CBS 606.72</strain>
    </source>
</reference>
<gene>
    <name evidence="1" type="ORF">B0T14DRAFT_387584</name>
</gene>
<dbReference type="AlphaFoldDB" id="A0AA39WBV3"/>
<feature type="non-terminal residue" evidence="1">
    <location>
        <position position="56"/>
    </location>
</feature>
<sequence length="56" mass="5796">SALGTATIGAACSRPGTYDCSDDFRSIAVCNGRWQLAAPCGTQRCVWPAGSPTPFC</sequence>
<accession>A0AA39WBV3</accession>
<evidence type="ECO:0000313" key="2">
    <source>
        <dbReference type="Proteomes" id="UP001175000"/>
    </source>
</evidence>
<evidence type="ECO:0000313" key="1">
    <source>
        <dbReference type="EMBL" id="KAK0610780.1"/>
    </source>
</evidence>
<organism evidence="1 2">
    <name type="scientific">Immersiella caudata</name>
    <dbReference type="NCBI Taxonomy" id="314043"/>
    <lineage>
        <taxon>Eukaryota</taxon>
        <taxon>Fungi</taxon>
        <taxon>Dikarya</taxon>
        <taxon>Ascomycota</taxon>
        <taxon>Pezizomycotina</taxon>
        <taxon>Sordariomycetes</taxon>
        <taxon>Sordariomycetidae</taxon>
        <taxon>Sordariales</taxon>
        <taxon>Lasiosphaeriaceae</taxon>
        <taxon>Immersiella</taxon>
    </lineage>
</organism>
<comment type="caution">
    <text evidence="1">The sequence shown here is derived from an EMBL/GenBank/DDBJ whole genome shotgun (WGS) entry which is preliminary data.</text>
</comment>
<name>A0AA39WBV3_9PEZI</name>
<dbReference type="EMBL" id="JAULSU010000007">
    <property type="protein sequence ID" value="KAK0610780.1"/>
    <property type="molecule type" value="Genomic_DNA"/>
</dbReference>
<feature type="non-terminal residue" evidence="1">
    <location>
        <position position="1"/>
    </location>
</feature>
<proteinExistence type="predicted"/>
<protein>
    <submittedName>
        <fullName evidence="1">Uncharacterized protein</fullName>
    </submittedName>
</protein>
<keyword evidence="2" id="KW-1185">Reference proteome</keyword>
<dbReference type="Proteomes" id="UP001175000">
    <property type="component" value="Unassembled WGS sequence"/>
</dbReference>